<feature type="binding site" evidence="9">
    <location>
        <begin position="136"/>
        <end position="138"/>
    </location>
    <ligand>
        <name>2-[(2R,5Z)-2-carboxy-4-methylthiazol-5(2H)-ylidene]ethyl phosphate</name>
        <dbReference type="ChEBI" id="CHEBI:62899"/>
    </ligand>
</feature>
<comment type="pathway">
    <text evidence="1 9 11">Cofactor biosynthesis; thiamine diphosphate biosynthesis; thiamine phosphate from 4-amino-2-methyl-5-diphosphomethylpyrimidine and 4-methyl-5-(2-phosphoethyl)-thiazole: step 1/1.</text>
</comment>
<accession>A0A2S6FUY7</accession>
<evidence type="ECO:0000256" key="8">
    <source>
        <dbReference type="ARBA" id="ARBA00047883"/>
    </source>
</evidence>
<dbReference type="InterPro" id="IPR036206">
    <property type="entry name" value="ThiamineP_synth_sf"/>
</dbReference>
<evidence type="ECO:0000256" key="3">
    <source>
        <dbReference type="ARBA" id="ARBA00022723"/>
    </source>
</evidence>
<keyword evidence="4 9" id="KW-0460">Magnesium</keyword>
<evidence type="ECO:0000256" key="10">
    <source>
        <dbReference type="RuleBase" id="RU003826"/>
    </source>
</evidence>
<dbReference type="Gene3D" id="3.20.20.70">
    <property type="entry name" value="Aldolase class I"/>
    <property type="match status" value="1"/>
</dbReference>
<evidence type="ECO:0000256" key="9">
    <source>
        <dbReference type="HAMAP-Rule" id="MF_00097"/>
    </source>
</evidence>
<comment type="function">
    <text evidence="9">Condenses 4-methyl-5-(beta-hydroxyethyl)thiazole monophosphate (THZ-P) and 2-methyl-4-amino-5-hydroxymethyl pyrimidine pyrophosphate (HMP-PP) to form thiamine monophosphate (TMP).</text>
</comment>
<feature type="binding site" evidence="9">
    <location>
        <position position="72"/>
    </location>
    <ligand>
        <name>Mg(2+)</name>
        <dbReference type="ChEBI" id="CHEBI:18420"/>
    </ligand>
</feature>
<keyword evidence="3 9" id="KW-0479">Metal-binding</keyword>
<dbReference type="Proteomes" id="UP000239863">
    <property type="component" value="Unassembled WGS sequence"/>
</dbReference>
<comment type="caution">
    <text evidence="9">Lacks conserved residue(s) required for the propagation of feature annotation.</text>
</comment>
<gene>
    <name evidence="9" type="primary">thiE</name>
    <name evidence="13" type="ORF">BD821_12230</name>
</gene>
<sequence length="208" mass="22644">MKTDVNYKLYLVTDRELLKNTDLYTAVEESIKGGVTLVQLREKDLTTLEFYNTALNIKKVTDKYNIPLIINDRMDIALAVNASGVHIGQKDMPCIIARKILGNDKILGVSATTLSQAIKAEKEGADYIGVGAIFNTSTKQDAKPVSIDILKEIKETLSIPVVAIGGITRKNIHLLDSSNIDGIAVASDILGKEDIKVAAESLNSLIKF</sequence>
<organism evidence="13 14">
    <name type="scientific">Clostridium algidicarnis DSM 15099</name>
    <dbReference type="NCBI Taxonomy" id="1121295"/>
    <lineage>
        <taxon>Bacteria</taxon>
        <taxon>Bacillati</taxon>
        <taxon>Bacillota</taxon>
        <taxon>Clostridia</taxon>
        <taxon>Eubacteriales</taxon>
        <taxon>Clostridiaceae</taxon>
        <taxon>Clostridium</taxon>
    </lineage>
</organism>
<feature type="binding site" evidence="9">
    <location>
        <position position="91"/>
    </location>
    <ligand>
        <name>Mg(2+)</name>
        <dbReference type="ChEBI" id="CHEBI:18420"/>
    </ligand>
</feature>
<comment type="cofactor">
    <cofactor evidence="9">
        <name>Mg(2+)</name>
        <dbReference type="ChEBI" id="CHEBI:18420"/>
    </cofactor>
    <text evidence="9">Binds 1 Mg(2+) ion per subunit.</text>
</comment>
<evidence type="ECO:0000256" key="5">
    <source>
        <dbReference type="ARBA" id="ARBA00022977"/>
    </source>
</evidence>
<dbReference type="HAMAP" id="MF_00097">
    <property type="entry name" value="TMP_synthase"/>
    <property type="match status" value="1"/>
</dbReference>
<evidence type="ECO:0000256" key="7">
    <source>
        <dbReference type="ARBA" id="ARBA00047851"/>
    </source>
</evidence>
<comment type="catalytic activity">
    <reaction evidence="6 9 10">
        <text>4-methyl-5-(2-phosphooxyethyl)-thiazole + 4-amino-2-methyl-5-(diphosphooxymethyl)pyrimidine + H(+) = thiamine phosphate + diphosphate</text>
        <dbReference type="Rhea" id="RHEA:22328"/>
        <dbReference type="ChEBI" id="CHEBI:15378"/>
        <dbReference type="ChEBI" id="CHEBI:33019"/>
        <dbReference type="ChEBI" id="CHEBI:37575"/>
        <dbReference type="ChEBI" id="CHEBI:57841"/>
        <dbReference type="ChEBI" id="CHEBI:58296"/>
        <dbReference type="EC" id="2.5.1.3"/>
    </reaction>
</comment>
<feature type="binding site" evidence="9">
    <location>
        <position position="110"/>
    </location>
    <ligand>
        <name>4-amino-2-methyl-5-(diphosphooxymethyl)pyrimidine</name>
        <dbReference type="ChEBI" id="CHEBI:57841"/>
    </ligand>
</feature>
<dbReference type="UniPathway" id="UPA00060">
    <property type="reaction ID" value="UER00141"/>
</dbReference>
<feature type="binding site" evidence="9">
    <location>
        <position position="139"/>
    </location>
    <ligand>
        <name>4-amino-2-methyl-5-(diphosphooxymethyl)pyrimidine</name>
        <dbReference type="ChEBI" id="CHEBI:57841"/>
    </ligand>
</feature>
<dbReference type="InterPro" id="IPR022998">
    <property type="entry name" value="ThiamineP_synth_TenI"/>
</dbReference>
<protein>
    <recommendedName>
        <fullName evidence="9">Thiamine-phosphate synthase</fullName>
        <shortName evidence="9">TP synthase</shortName>
        <shortName evidence="9">TPS</shortName>
        <ecNumber evidence="9">2.5.1.3</ecNumber>
    </recommendedName>
    <alternativeName>
        <fullName evidence="9">Thiamine-phosphate pyrophosphorylase</fullName>
        <shortName evidence="9">TMP pyrophosphorylase</shortName>
        <shortName evidence="9">TMP-PPase</shortName>
    </alternativeName>
</protein>
<feature type="binding site" evidence="9">
    <location>
        <position position="166"/>
    </location>
    <ligand>
        <name>2-[(2R,5Z)-2-carboxy-4-methylthiazol-5(2H)-ylidene]ethyl phosphate</name>
        <dbReference type="ChEBI" id="CHEBI:62899"/>
    </ligand>
</feature>
<dbReference type="InterPro" id="IPR013785">
    <property type="entry name" value="Aldolase_TIM"/>
</dbReference>
<feature type="binding site" evidence="9">
    <location>
        <position position="71"/>
    </location>
    <ligand>
        <name>4-amino-2-methyl-5-(diphosphooxymethyl)pyrimidine</name>
        <dbReference type="ChEBI" id="CHEBI:57841"/>
    </ligand>
</feature>
<evidence type="ECO:0000256" key="11">
    <source>
        <dbReference type="RuleBase" id="RU004253"/>
    </source>
</evidence>
<dbReference type="GO" id="GO:0004789">
    <property type="term" value="F:thiamine-phosphate diphosphorylase activity"/>
    <property type="evidence" value="ECO:0007669"/>
    <property type="project" value="UniProtKB-UniRule"/>
</dbReference>
<evidence type="ECO:0000313" key="13">
    <source>
        <dbReference type="EMBL" id="PPK44671.1"/>
    </source>
</evidence>
<dbReference type="PANTHER" id="PTHR20857">
    <property type="entry name" value="THIAMINE-PHOSPHATE PYROPHOSPHORYLASE"/>
    <property type="match status" value="1"/>
</dbReference>
<dbReference type="SUPFAM" id="SSF51391">
    <property type="entry name" value="Thiamin phosphate synthase"/>
    <property type="match status" value="1"/>
</dbReference>
<dbReference type="EC" id="2.5.1.3" evidence="9"/>
<dbReference type="STRING" id="37659.GCA_000703125_01113"/>
<dbReference type="CDD" id="cd00564">
    <property type="entry name" value="TMP_TenI"/>
    <property type="match status" value="1"/>
</dbReference>
<dbReference type="PANTHER" id="PTHR20857:SF23">
    <property type="entry name" value="THIAMINE BIOSYNTHETIC BIFUNCTIONAL ENZYME"/>
    <property type="match status" value="1"/>
</dbReference>
<evidence type="ECO:0000256" key="1">
    <source>
        <dbReference type="ARBA" id="ARBA00005165"/>
    </source>
</evidence>
<dbReference type="Pfam" id="PF02581">
    <property type="entry name" value="TMP-TENI"/>
    <property type="match status" value="1"/>
</dbReference>
<dbReference type="InterPro" id="IPR034291">
    <property type="entry name" value="TMP_synthase"/>
</dbReference>
<comment type="caution">
    <text evidence="13">The sequence shown here is derived from an EMBL/GenBank/DDBJ whole genome shotgun (WGS) entry which is preliminary data.</text>
</comment>
<dbReference type="GO" id="GO:0000287">
    <property type="term" value="F:magnesium ion binding"/>
    <property type="evidence" value="ECO:0007669"/>
    <property type="project" value="UniProtKB-UniRule"/>
</dbReference>
<comment type="similarity">
    <text evidence="9 10">Belongs to the thiamine-phosphate synthase family.</text>
</comment>
<evidence type="ECO:0000313" key="14">
    <source>
        <dbReference type="Proteomes" id="UP000239863"/>
    </source>
</evidence>
<dbReference type="RefSeq" id="WP_104410705.1">
    <property type="nucleotide sequence ID" value="NZ_PTIS01000022.1"/>
</dbReference>
<evidence type="ECO:0000256" key="6">
    <source>
        <dbReference type="ARBA" id="ARBA00047334"/>
    </source>
</evidence>
<evidence type="ECO:0000256" key="4">
    <source>
        <dbReference type="ARBA" id="ARBA00022842"/>
    </source>
</evidence>
<evidence type="ECO:0000256" key="2">
    <source>
        <dbReference type="ARBA" id="ARBA00022679"/>
    </source>
</evidence>
<feature type="binding site" evidence="9">
    <location>
        <begin position="39"/>
        <end position="43"/>
    </location>
    <ligand>
        <name>4-amino-2-methyl-5-(diphosphooxymethyl)pyrimidine</name>
        <dbReference type="ChEBI" id="CHEBI:57841"/>
    </ligand>
</feature>
<comment type="catalytic activity">
    <reaction evidence="8 9 10">
        <text>2-[(2R,5Z)-2-carboxy-4-methylthiazol-5(2H)-ylidene]ethyl phosphate + 4-amino-2-methyl-5-(diphosphooxymethyl)pyrimidine + 2 H(+) = thiamine phosphate + CO2 + diphosphate</text>
        <dbReference type="Rhea" id="RHEA:47844"/>
        <dbReference type="ChEBI" id="CHEBI:15378"/>
        <dbReference type="ChEBI" id="CHEBI:16526"/>
        <dbReference type="ChEBI" id="CHEBI:33019"/>
        <dbReference type="ChEBI" id="CHEBI:37575"/>
        <dbReference type="ChEBI" id="CHEBI:57841"/>
        <dbReference type="ChEBI" id="CHEBI:62899"/>
        <dbReference type="EC" id="2.5.1.3"/>
    </reaction>
</comment>
<dbReference type="GO" id="GO:0009229">
    <property type="term" value="P:thiamine diphosphate biosynthetic process"/>
    <property type="evidence" value="ECO:0007669"/>
    <property type="project" value="UniProtKB-UniRule"/>
</dbReference>
<dbReference type="GO" id="GO:0009228">
    <property type="term" value="P:thiamine biosynthetic process"/>
    <property type="evidence" value="ECO:0007669"/>
    <property type="project" value="UniProtKB-KW"/>
</dbReference>
<dbReference type="EMBL" id="PTIS01000022">
    <property type="protein sequence ID" value="PPK44671.1"/>
    <property type="molecule type" value="Genomic_DNA"/>
</dbReference>
<feature type="domain" description="Thiamine phosphate synthase/TenI" evidence="12">
    <location>
        <begin position="9"/>
        <end position="189"/>
    </location>
</feature>
<comment type="catalytic activity">
    <reaction evidence="7 9 10">
        <text>2-(2-carboxy-4-methylthiazol-5-yl)ethyl phosphate + 4-amino-2-methyl-5-(diphosphooxymethyl)pyrimidine + 2 H(+) = thiamine phosphate + CO2 + diphosphate</text>
        <dbReference type="Rhea" id="RHEA:47848"/>
        <dbReference type="ChEBI" id="CHEBI:15378"/>
        <dbReference type="ChEBI" id="CHEBI:16526"/>
        <dbReference type="ChEBI" id="CHEBI:33019"/>
        <dbReference type="ChEBI" id="CHEBI:37575"/>
        <dbReference type="ChEBI" id="CHEBI:57841"/>
        <dbReference type="ChEBI" id="CHEBI:62890"/>
        <dbReference type="EC" id="2.5.1.3"/>
    </reaction>
</comment>
<keyword evidence="2 9" id="KW-0808">Transferase</keyword>
<dbReference type="FunFam" id="3.20.20.70:FF:000096">
    <property type="entry name" value="Thiamine-phosphate synthase"/>
    <property type="match status" value="1"/>
</dbReference>
<dbReference type="OrthoDB" id="9812206at2"/>
<keyword evidence="5 9" id="KW-0784">Thiamine biosynthesis</keyword>
<proteinExistence type="inferred from homology"/>
<name>A0A2S6FUY7_9CLOT</name>
<dbReference type="NCBIfam" id="TIGR00693">
    <property type="entry name" value="thiE"/>
    <property type="match status" value="1"/>
</dbReference>
<evidence type="ECO:0000259" key="12">
    <source>
        <dbReference type="Pfam" id="PF02581"/>
    </source>
</evidence>
<dbReference type="AlphaFoldDB" id="A0A2S6FUY7"/>
<dbReference type="GO" id="GO:0005737">
    <property type="term" value="C:cytoplasm"/>
    <property type="evidence" value="ECO:0007669"/>
    <property type="project" value="TreeGrafter"/>
</dbReference>
<reference evidence="13 14" key="1">
    <citation type="submission" date="2018-02" db="EMBL/GenBank/DDBJ databases">
        <title>Genomic Encyclopedia of Archaeal and Bacterial Type Strains, Phase II (KMG-II): from individual species to whole genera.</title>
        <authorList>
            <person name="Goeker M."/>
        </authorList>
    </citation>
    <scope>NUCLEOTIDE SEQUENCE [LARGE SCALE GENOMIC DNA]</scope>
    <source>
        <strain evidence="13 14">DSM 15099</strain>
    </source>
</reference>